<evidence type="ECO:0000313" key="12">
    <source>
        <dbReference type="RefSeq" id="XP_011504528.1"/>
    </source>
</evidence>
<keyword evidence="11" id="KW-1185">Reference proteome</keyword>
<organism evidence="11 12">
    <name type="scientific">Ceratosolen solmsi marchali</name>
    <dbReference type="NCBI Taxonomy" id="326594"/>
    <lineage>
        <taxon>Eukaryota</taxon>
        <taxon>Metazoa</taxon>
        <taxon>Ecdysozoa</taxon>
        <taxon>Arthropoda</taxon>
        <taxon>Hexapoda</taxon>
        <taxon>Insecta</taxon>
        <taxon>Pterygota</taxon>
        <taxon>Neoptera</taxon>
        <taxon>Endopterygota</taxon>
        <taxon>Hymenoptera</taxon>
        <taxon>Apocrita</taxon>
        <taxon>Proctotrupomorpha</taxon>
        <taxon>Chalcidoidea</taxon>
        <taxon>Agaonidae</taxon>
        <taxon>Agaoninae</taxon>
        <taxon>Ceratosolen</taxon>
    </lineage>
</organism>
<keyword evidence="3 10" id="KW-0732">Signal</keyword>
<evidence type="ECO:0000256" key="10">
    <source>
        <dbReference type="SAM" id="SignalP"/>
    </source>
</evidence>
<feature type="signal peptide" evidence="10">
    <location>
        <begin position="1"/>
        <end position="25"/>
    </location>
</feature>
<dbReference type="InterPro" id="IPR039728">
    <property type="entry name" value="GLG1"/>
</dbReference>
<feature type="repeat" description="Cys-rich GLG1" evidence="8">
    <location>
        <begin position="624"/>
        <end position="687"/>
    </location>
</feature>
<dbReference type="CTD" id="2734"/>
<evidence type="ECO:0000256" key="8">
    <source>
        <dbReference type="PROSITE-ProRule" id="PRU00622"/>
    </source>
</evidence>
<feature type="repeat" description="Cys-rich GLG1" evidence="8">
    <location>
        <begin position="430"/>
        <end position="492"/>
    </location>
</feature>
<accession>A0AAJ6YUC9</accession>
<keyword evidence="4" id="KW-0677">Repeat</keyword>
<keyword evidence="6 9" id="KW-0472">Membrane</keyword>
<protein>
    <submittedName>
        <fullName evidence="12">Golgi apparatus protein 1</fullName>
    </submittedName>
</protein>
<dbReference type="PANTHER" id="PTHR11884:SF1">
    <property type="entry name" value="GOLGI APPARATUS PROTEIN 1"/>
    <property type="match status" value="1"/>
</dbReference>
<keyword evidence="5 9" id="KW-1133">Transmembrane helix</keyword>
<dbReference type="InterPro" id="IPR017873">
    <property type="entry name" value="Cys-rich_GLG1_repeat_euk"/>
</dbReference>
<gene>
    <name evidence="12" type="primary">LOC105367493</name>
</gene>
<name>A0AAJ6YUC9_9HYME</name>
<dbReference type="GO" id="GO:0000139">
    <property type="term" value="C:Golgi membrane"/>
    <property type="evidence" value="ECO:0007669"/>
    <property type="project" value="InterPro"/>
</dbReference>
<dbReference type="AlphaFoldDB" id="A0AAJ6YUC9"/>
<feature type="repeat" description="Cys-rich GLG1" evidence="8">
    <location>
        <begin position="367"/>
        <end position="426"/>
    </location>
</feature>
<dbReference type="Pfam" id="PF00839">
    <property type="entry name" value="Cys_rich_FGFR"/>
    <property type="match status" value="13"/>
</dbReference>
<reference evidence="12" key="1">
    <citation type="submission" date="2025-08" db="UniProtKB">
        <authorList>
            <consortium name="RefSeq"/>
        </authorList>
    </citation>
    <scope>IDENTIFICATION</scope>
</reference>
<dbReference type="Proteomes" id="UP000695007">
    <property type="component" value="Unplaced"/>
</dbReference>
<feature type="chain" id="PRO_5042497347" evidence="10">
    <location>
        <begin position="26"/>
        <end position="1138"/>
    </location>
</feature>
<dbReference type="GO" id="GO:0017134">
    <property type="term" value="F:fibroblast growth factor binding"/>
    <property type="evidence" value="ECO:0007669"/>
    <property type="project" value="TreeGrafter"/>
</dbReference>
<feature type="repeat" description="Cys-rich GLG1" evidence="8">
    <location>
        <begin position="240"/>
        <end position="300"/>
    </location>
</feature>
<evidence type="ECO:0000256" key="6">
    <source>
        <dbReference type="ARBA" id="ARBA00023136"/>
    </source>
</evidence>
<dbReference type="RefSeq" id="XP_011504528.1">
    <property type="nucleotide sequence ID" value="XM_011506226.1"/>
</dbReference>
<evidence type="ECO:0000256" key="2">
    <source>
        <dbReference type="ARBA" id="ARBA00022692"/>
    </source>
</evidence>
<dbReference type="InterPro" id="IPR001893">
    <property type="entry name" value="Cys-rich_GLG1_repeat"/>
</dbReference>
<feature type="repeat" description="Cys-rich GLG1" evidence="8">
    <location>
        <begin position="871"/>
        <end position="938"/>
    </location>
</feature>
<evidence type="ECO:0000256" key="3">
    <source>
        <dbReference type="ARBA" id="ARBA00022729"/>
    </source>
</evidence>
<keyword evidence="2 9" id="KW-0812">Transmembrane</keyword>
<comment type="subcellular location">
    <subcellularLocation>
        <location evidence="1">Membrane</location>
        <topology evidence="1">Single-pass type I membrane protein</topology>
    </subcellularLocation>
</comment>
<evidence type="ECO:0000256" key="5">
    <source>
        <dbReference type="ARBA" id="ARBA00022989"/>
    </source>
</evidence>
<evidence type="ECO:0000256" key="9">
    <source>
        <dbReference type="SAM" id="Phobius"/>
    </source>
</evidence>
<evidence type="ECO:0000256" key="7">
    <source>
        <dbReference type="ARBA" id="ARBA00023180"/>
    </source>
</evidence>
<sequence>MWARSLGVPVLLGYLVLAALGRISASYVPGGDIMYVEVEDTPRVKWLVDDKDNEIEDVNGARVKRNYKQPRAIEDFYERFQSDTCQRQLKRLCEIQDKKMDDLFFLECIQTLKPNEITTIEDSCQHSIYNYIREATSNENILKMTKEECSDSLDVLKCPMTSPGSYLLCLVDKRDKIADLQCSDFIQKLDWVVNDFKIIIASFIPECQNDVNRFQCGRIQPYKDILQGQTLACLQQHINKLEIACKKQILRVTEIQADNIKLDRQLYFACVQDHKKFCSNMRSGTGQVYKCLIQHKMDRSMTKACQEQLVRREKLIASDYKVSRSLAKTCKEDIKTYRCRRNVSEDKNIRLAQILLCLESAVKNGSKVASECQVEMFDHRKILMEDYRLSPEIVNNCANDIQMFCNNLEVGGATIHCLMEYTRVRKRKGRVSPICQRALEDLIKETDAGEDWRIDSVLREACQSVVDVACKDVQGGNARIISCLMDKLATDRMTESCETALIQIQYFVARDYKLDPLLYRACKADAVHLCHAKNAWASDGTQMDVERGPLVLPCLYRYAYHPQKDMALKKECLDEIRRVMRQRAVNVDLQPEIEEVCLDDLASFCFDKTAKGEEILCLQDKFDSLNQNCKLAVGNFTEEQAERVELNPIITTACHHIMERHCGDILKYGKDEGDMMECLIEHKNDFDTRTDAKCKATVEHFQLISLKNYHFTFKFKEACRPMVVRWCSYANTKSVVINCLSDIVQKDIIQDSQPRISRECRQQLKAQLYQRRENIKFDPKLYKTCSEEIKHLCYNVEPGNSQVLECLASNKPKLGENCHSQVFKVRKQEFQDSSSDFALLNACHSMVRQFCYDIDRSKALYCLKRYKDEPMFDDKCRTFVINRMVEQNTDYRFNAALQTACSLDINRHCKQQLINQTANKELEGKVIACLKIKFKESKLTIKCEHQMTNILREAALNYHLNPLIVALCAYEIEKICKSDENSSPGKVEECLKNQFTLDNKEMKEACRVQVAEMIEESKADINFDPLLQKACAVDVSKYCNMVPQGAGRHIKCLQNILQDEKRSLEPDCYKMLTSRIEMFKNADKLIAPKTIEELYDSVNRSPAKRYFLILTFTAIGFIFIMGLSCGRVSRRPMMMKNK</sequence>
<feature type="transmembrane region" description="Helical" evidence="9">
    <location>
        <begin position="1106"/>
        <end position="1128"/>
    </location>
</feature>
<evidence type="ECO:0000256" key="1">
    <source>
        <dbReference type="ARBA" id="ARBA00004479"/>
    </source>
</evidence>
<feature type="repeat" description="Cys-rich GLG1" evidence="8">
    <location>
        <begin position="755"/>
        <end position="815"/>
    </location>
</feature>
<feature type="repeat" description="Cys-rich GLG1" evidence="8">
    <location>
        <begin position="1001"/>
        <end position="1061"/>
    </location>
</feature>
<dbReference type="PROSITE" id="PS51289">
    <property type="entry name" value="GLG1_C_RICH"/>
    <property type="match status" value="7"/>
</dbReference>
<dbReference type="GeneID" id="105367493"/>
<dbReference type="PANTHER" id="PTHR11884">
    <property type="entry name" value="SELECTIN LIGAND RELATED"/>
    <property type="match status" value="1"/>
</dbReference>
<dbReference type="KEGG" id="csol:105367493"/>
<keyword evidence="7" id="KW-0325">Glycoprotein</keyword>
<evidence type="ECO:0000313" key="11">
    <source>
        <dbReference type="Proteomes" id="UP000695007"/>
    </source>
</evidence>
<evidence type="ECO:0000256" key="4">
    <source>
        <dbReference type="ARBA" id="ARBA00022737"/>
    </source>
</evidence>
<proteinExistence type="predicted"/>